<protein>
    <submittedName>
        <fullName evidence="1">Uncharacterized protein</fullName>
    </submittedName>
</protein>
<dbReference type="AlphaFoldDB" id="A0A9W8WQW9"/>
<evidence type="ECO:0000313" key="1">
    <source>
        <dbReference type="EMBL" id="KAJ4330952.1"/>
    </source>
</evidence>
<reference evidence="1" key="1">
    <citation type="submission" date="2022-10" db="EMBL/GenBank/DDBJ databases">
        <title>Tapping the CABI collections for fungal endophytes: first genome assemblies for Collariella, Neodidymelliopsis, Ascochyta clinopodiicola, Didymella pomorum, Didymosphaeria variabile, Neocosmospora piperis and Neocucurbitaria cava.</title>
        <authorList>
            <person name="Hill R."/>
        </authorList>
    </citation>
    <scope>NUCLEOTIDE SEQUENCE</scope>
    <source>
        <strain evidence="1">IMI 360193</strain>
    </source>
</reference>
<dbReference type="OrthoDB" id="3739793at2759"/>
<comment type="caution">
    <text evidence="1">The sequence shown here is derived from an EMBL/GenBank/DDBJ whole genome shotgun (WGS) entry which is preliminary data.</text>
</comment>
<gene>
    <name evidence="1" type="ORF">N0V87_009536</name>
</gene>
<sequence>MAIFSDLAVELQEAIWKLVLPASRGVHWVEVDGIPHEPDFIRDSIRMTEWYKFDRIPETHSGIYNLRAANPEFNIRVRANETEEESSPFFRHLLTTAPAVFGRPGPDEDSEELQSDLADEIAYTARCRQLSTYSQITALLTACRLSRSIAHQYIQNNRKCSWPIRRSMGMAYRPRPMEVWEAQYGDNDPPVTRSHASWQVLRPQIHALDLVVFRLHDKNGRATSLLKHAPWQYWIEQFTHDSTFACFDRVGIEWHPSWGSVGGRGELRPGNVQAFVRTMVVSHFPVTLYWLVDGVPRPDWDRYPVVRDIFAKRMAEQEGAVSQHLNEHWNLKPEDHAAFSDHYLGQEFEANGRRYYIVFIVSHQFDEEDRDELNKAGLGWRGPFPGSAALWPEALREPVRHAYDIHQEDWANLGTYKNFTYILSWEPIA</sequence>
<dbReference type="Proteomes" id="UP001140562">
    <property type="component" value="Unassembled WGS sequence"/>
</dbReference>
<accession>A0A9W8WQW9</accession>
<keyword evidence="2" id="KW-1185">Reference proteome</keyword>
<evidence type="ECO:0000313" key="2">
    <source>
        <dbReference type="Proteomes" id="UP001140562"/>
    </source>
</evidence>
<dbReference type="EMBL" id="JAPEUV010000169">
    <property type="protein sequence ID" value="KAJ4330952.1"/>
    <property type="molecule type" value="Genomic_DNA"/>
</dbReference>
<organism evidence="1 2">
    <name type="scientific">Didymella glomerata</name>
    <dbReference type="NCBI Taxonomy" id="749621"/>
    <lineage>
        <taxon>Eukaryota</taxon>
        <taxon>Fungi</taxon>
        <taxon>Dikarya</taxon>
        <taxon>Ascomycota</taxon>
        <taxon>Pezizomycotina</taxon>
        <taxon>Dothideomycetes</taxon>
        <taxon>Pleosporomycetidae</taxon>
        <taxon>Pleosporales</taxon>
        <taxon>Pleosporineae</taxon>
        <taxon>Didymellaceae</taxon>
        <taxon>Didymella</taxon>
    </lineage>
</organism>
<name>A0A9W8WQW9_9PLEO</name>
<proteinExistence type="predicted"/>